<feature type="compositionally biased region" description="Acidic residues" evidence="13">
    <location>
        <begin position="481"/>
        <end position="493"/>
    </location>
</feature>
<dbReference type="Pfam" id="PF10394">
    <property type="entry name" value="Hat1_N"/>
    <property type="match status" value="1"/>
</dbReference>
<keyword evidence="16" id="KW-1185">Reference proteome</keyword>
<feature type="binding site" evidence="11">
    <location>
        <begin position="257"/>
        <end position="263"/>
    </location>
    <ligand>
        <name>acetyl-CoA</name>
        <dbReference type="ChEBI" id="CHEBI:57288"/>
    </ligand>
</feature>
<evidence type="ECO:0000256" key="13">
    <source>
        <dbReference type="SAM" id="MobiDB-lite"/>
    </source>
</evidence>
<dbReference type="GO" id="GO:0031509">
    <property type="term" value="P:subtelomeric heterochromatin formation"/>
    <property type="evidence" value="ECO:0007669"/>
    <property type="project" value="InterPro"/>
</dbReference>
<dbReference type="GO" id="GO:0042393">
    <property type="term" value="F:histone binding"/>
    <property type="evidence" value="ECO:0007669"/>
    <property type="project" value="InterPro"/>
</dbReference>
<dbReference type="InterPro" id="IPR013523">
    <property type="entry name" value="Hist_AcTrfase_HAT1_C"/>
</dbReference>
<feature type="active site" description="Proton donor/acceptor" evidence="10">
    <location>
        <position position="285"/>
    </location>
</feature>
<feature type="domain" description="Histone acetyl transferase HAT1 N-terminal" evidence="14">
    <location>
        <begin position="5"/>
        <end position="162"/>
    </location>
</feature>
<dbReference type="SUPFAM" id="SSF55729">
    <property type="entry name" value="Acyl-CoA N-acyltransferases (Nat)"/>
    <property type="match status" value="1"/>
</dbReference>
<dbReference type="GO" id="GO:0005634">
    <property type="term" value="C:nucleus"/>
    <property type="evidence" value="ECO:0007669"/>
    <property type="project" value="UniProtKB-SubCell"/>
</dbReference>
<proteinExistence type="inferred from homology"/>
<dbReference type="AlphaFoldDB" id="A0A0G2EM12"/>
<name>A0A0G2EM12_PHACM</name>
<protein>
    <recommendedName>
        <fullName evidence="4 9">Histone acetyltransferase type B catalytic subunit</fullName>
        <ecNumber evidence="3 9">2.3.1.48</ecNumber>
    </recommendedName>
</protein>
<dbReference type="PIRSF" id="PIRSF038084">
    <property type="entry name" value="HAT-B_cat"/>
    <property type="match status" value="1"/>
</dbReference>
<dbReference type="InterPro" id="IPR037113">
    <property type="entry name" value="Hat1_N_sf"/>
</dbReference>
<evidence type="ECO:0000313" key="15">
    <source>
        <dbReference type="EMBL" id="KKY23812.1"/>
    </source>
</evidence>
<comment type="function">
    <text evidence="9">Catalytic component of the histone acetylase B (HAT-B) complex. Has intrinsic substrate specificity that modifies lysine in recognition sequence GXGKXG. Involved in DNA double-strand break repair.</text>
</comment>
<dbReference type="InterPro" id="IPR019467">
    <property type="entry name" value="Hat1_N"/>
</dbReference>
<dbReference type="Proteomes" id="UP000053317">
    <property type="component" value="Unassembled WGS sequence"/>
</dbReference>
<gene>
    <name evidence="15" type="ORF">UCRPC4_g02625</name>
</gene>
<feature type="region of interest" description="Interaction with histone H4 N-terminus" evidence="11">
    <location>
        <begin position="42"/>
        <end position="44"/>
    </location>
</feature>
<organism evidence="15 16">
    <name type="scientific">Phaeomoniella chlamydospora</name>
    <name type="common">Phaeoacremonium chlamydosporum</name>
    <dbReference type="NCBI Taxonomy" id="158046"/>
    <lineage>
        <taxon>Eukaryota</taxon>
        <taxon>Fungi</taxon>
        <taxon>Dikarya</taxon>
        <taxon>Ascomycota</taxon>
        <taxon>Pezizomycotina</taxon>
        <taxon>Eurotiomycetes</taxon>
        <taxon>Chaetothyriomycetidae</taxon>
        <taxon>Phaeomoniellales</taxon>
        <taxon>Phaeomoniellaceae</taxon>
        <taxon>Phaeomoniella</taxon>
    </lineage>
</organism>
<dbReference type="InterPro" id="IPR016181">
    <property type="entry name" value="Acyl_CoA_acyltransferase"/>
</dbReference>
<dbReference type="GO" id="GO:0000781">
    <property type="term" value="C:chromosome, telomeric region"/>
    <property type="evidence" value="ECO:0007669"/>
    <property type="project" value="GOC"/>
</dbReference>
<evidence type="ECO:0000256" key="12">
    <source>
        <dbReference type="PIRSR" id="PIRSR038084-3"/>
    </source>
</evidence>
<dbReference type="OrthoDB" id="10253098at2759"/>
<comment type="subcellular location">
    <subcellularLocation>
        <location evidence="9">Cytoplasm</location>
    </subcellularLocation>
    <subcellularLocation>
        <location evidence="1 9">Nucleus</location>
    </subcellularLocation>
</comment>
<evidence type="ECO:0000313" key="16">
    <source>
        <dbReference type="Proteomes" id="UP000053317"/>
    </source>
</evidence>
<sequence length="500" mass="57531">MGEEWSSNANDAVRISLVQPSAAGVTELSTFHPKFTYPIFGEEERIFGYQNLEIYLRFVAHDLRPNLQISYDKKFQAVGETRALDLNKTLKDWIPKSAFQKAGDFDTAITDGTGEVFTPPGRLVHSYLRKGRKFEVWAGPLSDPAVKAVLDRIQIFISFYIEGGTPLNTDDVDWTLERWTIYFVYEKQATSASPKISPYSFVGYATTYRFYTFNPTSKSDLQSFIPDRSFLQTQSISVSQLPSRLRISQFLILPPHQHYGHGSELYNTIFEISLSDSNVHELTVEDPNEEFDLIRDVNDYARLLPEFISHNVSINPDPYPSQNKRPPKKLPTSSILPLPTLTTLRLKYKIAPRQFSRLTEMYLLSKIPSSSRVLGGANLVKLKTQKHRISNIDDRTYYWWRLLVKQRIYKKNKDMLIQLDVEERYQKLDETAIMQEGEYELIMAGMEDRRKKIEGEKGGDDGKVVTETGAGSVARKRKLIEDDDEDEDEDEEDDSKRLKT</sequence>
<evidence type="ECO:0000256" key="2">
    <source>
        <dbReference type="ARBA" id="ARBA00010543"/>
    </source>
</evidence>
<evidence type="ECO:0000256" key="6">
    <source>
        <dbReference type="ARBA" id="ARBA00023242"/>
    </source>
</evidence>
<feature type="region of interest" description="Interaction with histone H4 N-terminus" evidence="11">
    <location>
        <begin position="208"/>
        <end position="210"/>
    </location>
</feature>
<dbReference type="Gene3D" id="3.40.630.30">
    <property type="match status" value="1"/>
</dbReference>
<dbReference type="EMBL" id="LCWF01000064">
    <property type="protein sequence ID" value="KKY23812.1"/>
    <property type="molecule type" value="Genomic_DNA"/>
</dbReference>
<feature type="region of interest" description="Disordered" evidence="13">
    <location>
        <begin position="452"/>
        <end position="500"/>
    </location>
</feature>
<dbReference type="InterPro" id="IPR017380">
    <property type="entry name" value="Hist_AcTrfase_B-typ_cat-su"/>
</dbReference>
<comment type="subunit">
    <text evidence="9">Component of the HAT-B complex composed of at least HAT1 and HAT2. The HAT-B complex binds to histone H4 tail.</text>
</comment>
<comment type="catalytic activity">
    <reaction evidence="8 9">
        <text>L-lysyl-[protein] + acetyl-CoA = N(6)-acetyl-L-lysyl-[protein] + CoA + H(+)</text>
        <dbReference type="Rhea" id="RHEA:45948"/>
        <dbReference type="Rhea" id="RHEA-COMP:9752"/>
        <dbReference type="Rhea" id="RHEA-COMP:10731"/>
        <dbReference type="ChEBI" id="CHEBI:15378"/>
        <dbReference type="ChEBI" id="CHEBI:29969"/>
        <dbReference type="ChEBI" id="CHEBI:57287"/>
        <dbReference type="ChEBI" id="CHEBI:57288"/>
        <dbReference type="ChEBI" id="CHEBI:61930"/>
        <dbReference type="EC" id="2.3.1.48"/>
    </reaction>
</comment>
<comment type="caution">
    <text evidence="15">The sequence shown here is derived from an EMBL/GenBank/DDBJ whole genome shotgun (WGS) entry which is preliminary data.</text>
</comment>
<keyword evidence="9" id="KW-0963">Cytoplasm</keyword>
<evidence type="ECO:0000256" key="1">
    <source>
        <dbReference type="ARBA" id="ARBA00004123"/>
    </source>
</evidence>
<dbReference type="GO" id="GO:0005737">
    <property type="term" value="C:cytoplasm"/>
    <property type="evidence" value="ECO:0007669"/>
    <property type="project" value="UniProtKB-SubCell"/>
</dbReference>
<reference evidence="15 16" key="1">
    <citation type="submission" date="2015-05" db="EMBL/GenBank/DDBJ databases">
        <title>Distinctive expansion of gene families associated with plant cell wall degradation and secondary metabolism in the genomes of grapevine trunk pathogens.</title>
        <authorList>
            <person name="Lawrence D.P."/>
            <person name="Travadon R."/>
            <person name="Rolshausen P.E."/>
            <person name="Baumgartner K."/>
        </authorList>
    </citation>
    <scope>NUCLEOTIDE SEQUENCE [LARGE SCALE GENOMIC DNA]</scope>
    <source>
        <strain evidence="15">UCRPC4</strain>
    </source>
</reference>
<keyword evidence="6 9" id="KW-0539">Nucleus</keyword>
<feature type="binding site" evidence="11">
    <location>
        <position position="288"/>
    </location>
    <ligand>
        <name>acetyl-CoA</name>
        <dbReference type="ChEBI" id="CHEBI:57288"/>
    </ligand>
</feature>
<feature type="binding site" evidence="11">
    <location>
        <begin position="250"/>
        <end position="252"/>
    </location>
    <ligand>
        <name>acetyl-CoA</name>
        <dbReference type="ChEBI" id="CHEBI:57288"/>
    </ligand>
</feature>
<evidence type="ECO:0000256" key="10">
    <source>
        <dbReference type="PIRSR" id="PIRSR038084-1"/>
    </source>
</evidence>
<evidence type="ECO:0000256" key="11">
    <source>
        <dbReference type="PIRSR" id="PIRSR038084-2"/>
    </source>
</evidence>
<dbReference type="GO" id="GO:0004402">
    <property type="term" value="F:histone acetyltransferase activity"/>
    <property type="evidence" value="ECO:0007669"/>
    <property type="project" value="UniProtKB-UniRule"/>
</dbReference>
<evidence type="ECO:0000256" key="7">
    <source>
        <dbReference type="ARBA" id="ARBA00023315"/>
    </source>
</evidence>
<evidence type="ECO:0000256" key="9">
    <source>
        <dbReference type="PIRNR" id="PIRNR038084"/>
    </source>
</evidence>
<keyword evidence="7 9" id="KW-0012">Acyltransferase</keyword>
<feature type="site" description="Interaction with histone H4 N-terminus" evidence="12">
    <location>
        <position position="179"/>
    </location>
</feature>
<accession>A0A0G2EM12</accession>
<dbReference type="Pfam" id="PF21184">
    <property type="entry name" value="HAT1_C_fung"/>
    <property type="match status" value="1"/>
</dbReference>
<reference evidence="15 16" key="2">
    <citation type="submission" date="2015-05" db="EMBL/GenBank/DDBJ databases">
        <authorList>
            <person name="Morales-Cruz A."/>
            <person name="Amrine K.C."/>
            <person name="Cantu D."/>
        </authorList>
    </citation>
    <scope>NUCLEOTIDE SEQUENCE [LARGE SCALE GENOMIC DNA]</scope>
    <source>
        <strain evidence="15">UCRPC4</strain>
    </source>
</reference>
<dbReference type="Gene3D" id="3.90.360.10">
    <property type="entry name" value="Histone acetyl transferase 1 (HAT1), N-terminal domain"/>
    <property type="match status" value="1"/>
</dbReference>
<dbReference type="PANTHER" id="PTHR12046">
    <property type="entry name" value="HISTONE ACETYLTRANSFERASE TYPE B CATALYTIC SUBUNIT"/>
    <property type="match status" value="1"/>
</dbReference>
<evidence type="ECO:0000256" key="4">
    <source>
        <dbReference type="ARBA" id="ARBA00021268"/>
    </source>
</evidence>
<evidence type="ECO:0000259" key="14">
    <source>
        <dbReference type="Pfam" id="PF10394"/>
    </source>
</evidence>
<keyword evidence="5 9" id="KW-0808">Transferase</keyword>
<dbReference type="Gene3D" id="1.10.10.390">
    <property type="match status" value="1"/>
</dbReference>
<evidence type="ECO:0000256" key="8">
    <source>
        <dbReference type="ARBA" id="ARBA00048017"/>
    </source>
</evidence>
<evidence type="ECO:0000256" key="5">
    <source>
        <dbReference type="ARBA" id="ARBA00022679"/>
    </source>
</evidence>
<feature type="compositionally biased region" description="Basic and acidic residues" evidence="13">
    <location>
        <begin position="452"/>
        <end position="464"/>
    </location>
</feature>
<comment type="similarity">
    <text evidence="2 9">Belongs to the HAT1 family.</text>
</comment>
<dbReference type="EC" id="2.3.1.48" evidence="3 9"/>
<evidence type="ECO:0000256" key="3">
    <source>
        <dbReference type="ARBA" id="ARBA00013184"/>
    </source>
</evidence>